<organism evidence="1 2">
    <name type="scientific">Calothrix parasitica NIES-267</name>
    <dbReference type="NCBI Taxonomy" id="1973488"/>
    <lineage>
        <taxon>Bacteria</taxon>
        <taxon>Bacillati</taxon>
        <taxon>Cyanobacteriota</taxon>
        <taxon>Cyanophyceae</taxon>
        <taxon>Nostocales</taxon>
        <taxon>Calotrichaceae</taxon>
        <taxon>Calothrix</taxon>
    </lineage>
</organism>
<dbReference type="OrthoDB" id="8905724at2"/>
<protein>
    <submittedName>
        <fullName evidence="1">Uncharacterized protein</fullName>
    </submittedName>
</protein>
<dbReference type="EMBL" id="AP018227">
    <property type="protein sequence ID" value="BAY85073.1"/>
    <property type="molecule type" value="Genomic_DNA"/>
</dbReference>
<gene>
    <name evidence="1" type="ORF">NIES267_45710</name>
</gene>
<dbReference type="AlphaFoldDB" id="A0A1Z4LV27"/>
<reference evidence="1 2" key="1">
    <citation type="submission" date="2017-06" db="EMBL/GenBank/DDBJ databases">
        <title>Genome sequencing of cyanobaciteial culture collection at National Institute for Environmental Studies (NIES).</title>
        <authorList>
            <person name="Hirose Y."/>
            <person name="Shimura Y."/>
            <person name="Fujisawa T."/>
            <person name="Nakamura Y."/>
            <person name="Kawachi M."/>
        </authorList>
    </citation>
    <scope>NUCLEOTIDE SEQUENCE [LARGE SCALE GENOMIC DNA]</scope>
    <source>
        <strain evidence="1 2">NIES-267</strain>
    </source>
</reference>
<keyword evidence="2" id="KW-1185">Reference proteome</keyword>
<evidence type="ECO:0000313" key="1">
    <source>
        <dbReference type="EMBL" id="BAY85073.1"/>
    </source>
</evidence>
<accession>A0A1Z4LV27</accession>
<name>A0A1Z4LV27_9CYAN</name>
<proteinExistence type="predicted"/>
<evidence type="ECO:0000313" key="2">
    <source>
        <dbReference type="Proteomes" id="UP000218418"/>
    </source>
</evidence>
<dbReference type="Proteomes" id="UP000218418">
    <property type="component" value="Chromosome"/>
</dbReference>
<sequence length="121" mass="14069">MVEEWVYKQPDFAAKLNPIPQPKNGIRSLLIQGIKYDFMYEGDENRAWMIYYALLNSEGNLLSHRSVCEQEVKAYFRILNPQLRPIHKQRIQPGIRFYVVVGSHKVAEGVVAEVLHLVDEN</sequence>